<reference evidence="3 4" key="1">
    <citation type="submission" date="2018-08" db="EMBL/GenBank/DDBJ databases">
        <title>A genome reference for cultivated species of the human gut microbiota.</title>
        <authorList>
            <person name="Zou Y."/>
            <person name="Xue W."/>
            <person name="Luo G."/>
        </authorList>
    </citation>
    <scope>NUCLEOTIDE SEQUENCE [LARGE SCALE GENOMIC DNA]</scope>
    <source>
        <strain evidence="3 4">AF42-9</strain>
    </source>
</reference>
<keyword evidence="1" id="KW-0472">Membrane</keyword>
<keyword evidence="1" id="KW-0812">Transmembrane</keyword>
<feature type="signal peptide" evidence="2">
    <location>
        <begin position="1"/>
        <end position="22"/>
    </location>
</feature>
<sequence length="180" mass="19420">MMRSLRFFMLMAVVICSLAVNAQDAIANDANPTATSTVTVLENYGTDVKSENFTLLQHNDTLVSDAELLKSIAEDTSAKRLKKARIFKWTAWVGGSVFFLASVCCLYGAAYVASFQENGPGVNPFAIGLAASFGASVIWTTSFLIAAHHQKKLALSANVSMLNDNLANRRTLGVGLSFKF</sequence>
<organism evidence="3 4">
    <name type="scientific">Leyella stercorea</name>
    <dbReference type="NCBI Taxonomy" id="363265"/>
    <lineage>
        <taxon>Bacteria</taxon>
        <taxon>Pseudomonadati</taxon>
        <taxon>Bacteroidota</taxon>
        <taxon>Bacteroidia</taxon>
        <taxon>Bacteroidales</taxon>
        <taxon>Prevotellaceae</taxon>
        <taxon>Leyella</taxon>
    </lineage>
</organism>
<dbReference type="AlphaFoldDB" id="A0A415GNU6"/>
<dbReference type="Proteomes" id="UP000286598">
    <property type="component" value="Unassembled WGS sequence"/>
</dbReference>
<keyword evidence="2" id="KW-0732">Signal</keyword>
<gene>
    <name evidence="3" type="ORF">DW060_04715</name>
</gene>
<feature type="chain" id="PRO_5019273310" evidence="2">
    <location>
        <begin position="23"/>
        <end position="180"/>
    </location>
</feature>
<evidence type="ECO:0000256" key="1">
    <source>
        <dbReference type="SAM" id="Phobius"/>
    </source>
</evidence>
<feature type="transmembrane region" description="Helical" evidence="1">
    <location>
        <begin position="125"/>
        <end position="147"/>
    </location>
</feature>
<name>A0A415GNU6_9BACT</name>
<accession>A0A415GNU6</accession>
<protein>
    <submittedName>
        <fullName evidence="3">Uncharacterized protein</fullName>
    </submittedName>
</protein>
<proteinExistence type="predicted"/>
<keyword evidence="1" id="KW-1133">Transmembrane helix</keyword>
<dbReference type="EMBL" id="QRNO01000016">
    <property type="protein sequence ID" value="RHK51441.1"/>
    <property type="molecule type" value="Genomic_DNA"/>
</dbReference>
<comment type="caution">
    <text evidence="3">The sequence shown here is derived from an EMBL/GenBank/DDBJ whole genome shotgun (WGS) entry which is preliminary data.</text>
</comment>
<keyword evidence="4" id="KW-1185">Reference proteome</keyword>
<evidence type="ECO:0000256" key="2">
    <source>
        <dbReference type="SAM" id="SignalP"/>
    </source>
</evidence>
<feature type="transmembrane region" description="Helical" evidence="1">
    <location>
        <begin position="89"/>
        <end position="113"/>
    </location>
</feature>
<evidence type="ECO:0000313" key="3">
    <source>
        <dbReference type="EMBL" id="RHK51441.1"/>
    </source>
</evidence>
<dbReference type="OrthoDB" id="9942874at2"/>
<evidence type="ECO:0000313" key="4">
    <source>
        <dbReference type="Proteomes" id="UP000286598"/>
    </source>
</evidence>